<sequence length="357" mass="40514">MIKNIRMVLMGLFLTSLIFCVNPTISYADSDPSGAVGFLYKTNLPENQMDEAGYFNLKMTPGQKQKVSITLTNLGKKEVTVEVRLNGARTNSNGVLEYGETKLDKDKSMKFDFADIVKGPKTVVIPPESDKELELDITMPETSYDGIILGGIQLQKVEDKTQKKEQNGTTIVNEYAYTIAMLLRETDTPTSPELDYLKAYATQINGRNSIMVDLGNQMPDILKELTVEVQIMAEKKDEVLFESKKTKMKMAPNSVLNYSLSMEGQSMIPGTYRAHVVASVGEKKWEWMESFKITKEEADKFNREDIGLDQNRGFDWKLVAKIVGSVFAFFLGAFFLIRFIISRRKKTKRKNVKRKKR</sequence>
<feature type="chain" id="PRO_5012489802" evidence="2">
    <location>
        <begin position="29"/>
        <end position="357"/>
    </location>
</feature>
<dbReference type="EMBL" id="NGLE02000001">
    <property type="protein sequence ID" value="MEI5995350.1"/>
    <property type="molecule type" value="Genomic_DNA"/>
</dbReference>
<reference evidence="6" key="1">
    <citation type="submission" date="2017-05" db="EMBL/GenBank/DDBJ databases">
        <title>The Genome Sequence of Enterococcus sp. 4G2_DIV0659.</title>
        <authorList>
            <consortium name="The Broad Institute Genomics Platform"/>
            <consortium name="The Broad Institute Genomic Center for Infectious Diseases"/>
            <person name="Earl A."/>
            <person name="Manson A."/>
            <person name="Schwartman J."/>
            <person name="Gilmore M."/>
            <person name="Abouelleil A."/>
            <person name="Cao P."/>
            <person name="Chapman S."/>
            <person name="Cusick C."/>
            <person name="Shea T."/>
            <person name="Young S."/>
            <person name="Neafsey D."/>
            <person name="Nusbaum C."/>
            <person name="Birren B."/>
        </authorList>
    </citation>
    <scope>NUCLEOTIDE SEQUENCE [LARGE SCALE GENOMIC DNA]</scope>
    <source>
        <strain evidence="6">4G2_DIV0659</strain>
    </source>
</reference>
<evidence type="ECO:0000259" key="3">
    <source>
        <dbReference type="Pfam" id="PF06030"/>
    </source>
</evidence>
<dbReference type="Pfam" id="PF06030">
    <property type="entry name" value="WxLIP_PGBD"/>
    <property type="match status" value="1"/>
</dbReference>
<proteinExistence type="predicted"/>
<protein>
    <submittedName>
        <fullName evidence="6">Uncharacterized protein</fullName>
    </submittedName>
</protein>
<keyword evidence="1" id="KW-1133">Transmembrane helix</keyword>
<keyword evidence="7" id="KW-1185">Reference proteome</keyword>
<organism evidence="6">
    <name type="scientific">Candidatus Enterococcus mansonii</name>
    <dbReference type="NCBI Taxonomy" id="1834181"/>
    <lineage>
        <taxon>Bacteria</taxon>
        <taxon>Bacillati</taxon>
        <taxon>Bacillota</taxon>
        <taxon>Bacilli</taxon>
        <taxon>Lactobacillales</taxon>
        <taxon>Enterococcaceae</taxon>
        <taxon>Enterococcus</taxon>
    </lineage>
</organism>
<dbReference type="InterPro" id="IPR021759">
    <property type="entry name" value="WxLIP_HBD"/>
</dbReference>
<feature type="signal peptide" evidence="2">
    <location>
        <begin position="1"/>
        <end position="28"/>
    </location>
</feature>
<evidence type="ECO:0000313" key="5">
    <source>
        <dbReference type="EMBL" id="MEI5995350.1"/>
    </source>
</evidence>
<dbReference type="InterPro" id="IPR010317">
    <property type="entry name" value="WxLIP_PGBD"/>
</dbReference>
<name>A0A242CK39_9ENTE</name>
<feature type="domain" description="WxL Interacting Protein host binding" evidence="4">
    <location>
        <begin position="167"/>
        <end position="303"/>
    </location>
</feature>
<evidence type="ECO:0000256" key="1">
    <source>
        <dbReference type="SAM" id="Phobius"/>
    </source>
</evidence>
<dbReference type="STRING" id="1834181.A5880_000835"/>
<evidence type="ECO:0000313" key="7">
    <source>
        <dbReference type="Proteomes" id="UP000195139"/>
    </source>
</evidence>
<keyword evidence="1" id="KW-0812">Transmembrane</keyword>
<dbReference type="Proteomes" id="UP000195139">
    <property type="component" value="Unassembled WGS sequence"/>
</dbReference>
<dbReference type="AlphaFoldDB" id="A0A242CK39"/>
<dbReference type="Pfam" id="PF11797">
    <property type="entry name" value="WxLIP_HBD"/>
    <property type="match status" value="1"/>
</dbReference>
<gene>
    <name evidence="6" type="ORF">A5880_000835</name>
    <name evidence="5" type="ORF">A5880_002940</name>
</gene>
<feature type="transmembrane region" description="Helical" evidence="1">
    <location>
        <begin position="318"/>
        <end position="341"/>
    </location>
</feature>
<accession>A0A242CK39</accession>
<dbReference type="EMBL" id="NGLE01000001">
    <property type="protein sequence ID" value="OTO10152.1"/>
    <property type="molecule type" value="Genomic_DNA"/>
</dbReference>
<keyword evidence="1" id="KW-0472">Membrane</keyword>
<feature type="domain" description="WxL Interacting Protein peptidoglycan binding" evidence="3">
    <location>
        <begin position="41"/>
        <end position="155"/>
    </location>
</feature>
<evidence type="ECO:0000259" key="4">
    <source>
        <dbReference type="Pfam" id="PF11797"/>
    </source>
</evidence>
<evidence type="ECO:0000313" key="6">
    <source>
        <dbReference type="EMBL" id="OTO10152.1"/>
    </source>
</evidence>
<comment type="caution">
    <text evidence="6">The sequence shown here is derived from an EMBL/GenBank/DDBJ whole genome shotgun (WGS) entry which is preliminary data.</text>
</comment>
<evidence type="ECO:0000256" key="2">
    <source>
        <dbReference type="SAM" id="SignalP"/>
    </source>
</evidence>
<keyword evidence="2" id="KW-0732">Signal</keyword>
<dbReference type="OrthoDB" id="2148359at2"/>
<reference evidence="5 7" key="2">
    <citation type="submission" date="2018-07" db="EMBL/GenBank/DDBJ databases">
        <title>The Genome Sequence of Enterococcus sp. DIV0659b.</title>
        <authorList>
            <consortium name="The Broad Institute Genomics Platform"/>
            <consortium name="The Broad Institute Genomic Center for Infectious Diseases"/>
            <person name="Earl A."/>
            <person name="Manson A."/>
            <person name="Schwartman J."/>
            <person name="Gilmore M."/>
            <person name="Abouelleil A."/>
            <person name="Cao P."/>
            <person name="Chapman S."/>
            <person name="Cusick C."/>
            <person name="Shea T."/>
            <person name="Young S."/>
            <person name="Neafsey D."/>
            <person name="Nusbaum C."/>
            <person name="Birren B."/>
        </authorList>
    </citation>
    <scope>NUCLEOTIDE SEQUENCE [LARGE SCALE GENOMIC DNA]</scope>
    <source>
        <strain evidence="5 7">4G2_DIV0659</strain>
    </source>
</reference>